<proteinExistence type="predicted"/>
<keyword evidence="2" id="KW-1185">Reference proteome</keyword>
<name>A0A1T5BTN1_9BACT</name>
<dbReference type="EMBL" id="FUYV01000002">
    <property type="protein sequence ID" value="SKB50527.1"/>
    <property type="molecule type" value="Genomic_DNA"/>
</dbReference>
<organism evidence="1 2">
    <name type="scientific">Alkalitalea saponilacus</name>
    <dbReference type="NCBI Taxonomy" id="889453"/>
    <lineage>
        <taxon>Bacteria</taxon>
        <taxon>Pseudomonadati</taxon>
        <taxon>Bacteroidota</taxon>
        <taxon>Bacteroidia</taxon>
        <taxon>Marinilabiliales</taxon>
        <taxon>Marinilabiliaceae</taxon>
        <taxon>Alkalitalea</taxon>
    </lineage>
</organism>
<reference evidence="2" key="1">
    <citation type="submission" date="2017-02" db="EMBL/GenBank/DDBJ databases">
        <authorList>
            <person name="Varghese N."/>
            <person name="Submissions S."/>
        </authorList>
    </citation>
    <scope>NUCLEOTIDE SEQUENCE [LARGE SCALE GENOMIC DNA]</scope>
    <source>
        <strain evidence="2">DSM 24412</strain>
    </source>
</reference>
<dbReference type="STRING" id="889453.SAMN03080601_00621"/>
<evidence type="ECO:0000313" key="2">
    <source>
        <dbReference type="Proteomes" id="UP000191055"/>
    </source>
</evidence>
<gene>
    <name evidence="1" type="ORF">SAMN03080601_00621</name>
</gene>
<accession>A0A1T5BTN1</accession>
<evidence type="ECO:0000313" key="1">
    <source>
        <dbReference type="EMBL" id="SKB50527.1"/>
    </source>
</evidence>
<protein>
    <submittedName>
        <fullName evidence="1">Uncharacterized protein</fullName>
    </submittedName>
</protein>
<sequence>MVVEKDATQTLISPRKSQLPVISKIHVNGNIAKMMRFVLLIFWRDAPLALKILNCMGRCFGKMVLFLF</sequence>
<dbReference type="AlphaFoldDB" id="A0A1T5BTN1"/>
<dbReference type="Proteomes" id="UP000191055">
    <property type="component" value="Unassembled WGS sequence"/>
</dbReference>